<proteinExistence type="predicted"/>
<keyword evidence="2" id="KW-1185">Reference proteome</keyword>
<organism evidence="1 2">
    <name type="scientific">Archangium gephyra</name>
    <dbReference type="NCBI Taxonomy" id="48"/>
    <lineage>
        <taxon>Bacteria</taxon>
        <taxon>Pseudomonadati</taxon>
        <taxon>Myxococcota</taxon>
        <taxon>Myxococcia</taxon>
        <taxon>Myxococcales</taxon>
        <taxon>Cystobacterineae</taxon>
        <taxon>Archangiaceae</taxon>
        <taxon>Archangium</taxon>
    </lineage>
</organism>
<accession>A0ABX9JSI5</accession>
<evidence type="ECO:0000313" key="2">
    <source>
        <dbReference type="Proteomes" id="UP000256345"/>
    </source>
</evidence>
<comment type="caution">
    <text evidence="1">The sequence shown here is derived from an EMBL/GenBank/DDBJ whole genome shotgun (WGS) entry which is preliminary data.</text>
</comment>
<dbReference type="EMBL" id="QUMU01000011">
    <property type="protein sequence ID" value="REG26459.1"/>
    <property type="molecule type" value="Genomic_DNA"/>
</dbReference>
<name>A0ABX9JSI5_9BACT</name>
<reference evidence="1 2" key="1">
    <citation type="submission" date="2018-08" db="EMBL/GenBank/DDBJ databases">
        <title>Genomic Encyclopedia of Archaeal and Bacterial Type Strains, Phase II (KMG-II): from individual species to whole genera.</title>
        <authorList>
            <person name="Goeker M."/>
        </authorList>
    </citation>
    <scope>NUCLEOTIDE SEQUENCE [LARGE SCALE GENOMIC DNA]</scope>
    <source>
        <strain evidence="1 2">DSM 2261</strain>
    </source>
</reference>
<sequence length="187" mass="21823">MTPTRDQLLSIALDYWPSFKDYEQEPSPEDERRFAVCKQKLQEHDRWRAFLRDLRRELPESTIGDYTGPGPCFCCVAYPDRNLPQPPLRWVVAACVSFLAPVYTVYGVQFDYSDNERVFKQLALWPLPSEIQATAHIIARRIEETFQVTALPHELAELRVPLFVQFTEPPETRLFHALFLDNPENLP</sequence>
<evidence type="ECO:0000313" key="1">
    <source>
        <dbReference type="EMBL" id="REG26459.1"/>
    </source>
</evidence>
<gene>
    <name evidence="1" type="ORF">ATI61_1118</name>
</gene>
<protein>
    <submittedName>
        <fullName evidence="1">Uncharacterized protein</fullName>
    </submittedName>
</protein>
<dbReference type="Proteomes" id="UP000256345">
    <property type="component" value="Unassembled WGS sequence"/>
</dbReference>